<feature type="signal peptide" evidence="1">
    <location>
        <begin position="1"/>
        <end position="20"/>
    </location>
</feature>
<organism evidence="2 3">
    <name type="scientific">Biomphalaria pfeifferi</name>
    <name type="common">Bloodfluke planorb</name>
    <name type="synonym">Freshwater snail</name>
    <dbReference type="NCBI Taxonomy" id="112525"/>
    <lineage>
        <taxon>Eukaryota</taxon>
        <taxon>Metazoa</taxon>
        <taxon>Spiralia</taxon>
        <taxon>Lophotrochozoa</taxon>
        <taxon>Mollusca</taxon>
        <taxon>Gastropoda</taxon>
        <taxon>Heterobranchia</taxon>
        <taxon>Euthyneura</taxon>
        <taxon>Panpulmonata</taxon>
        <taxon>Hygrophila</taxon>
        <taxon>Lymnaeoidea</taxon>
        <taxon>Planorbidae</taxon>
        <taxon>Biomphalaria</taxon>
    </lineage>
</organism>
<evidence type="ECO:0000313" key="3">
    <source>
        <dbReference type="Proteomes" id="UP001233172"/>
    </source>
</evidence>
<keyword evidence="3" id="KW-1185">Reference proteome</keyword>
<feature type="chain" id="PRO_5042253868" description="Myoglobin" evidence="1">
    <location>
        <begin position="21"/>
        <end position="130"/>
    </location>
</feature>
<name>A0AAD8B3G2_BIOPF</name>
<dbReference type="Proteomes" id="UP001233172">
    <property type="component" value="Unassembled WGS sequence"/>
</dbReference>
<evidence type="ECO:0000313" key="2">
    <source>
        <dbReference type="EMBL" id="KAK0047322.1"/>
    </source>
</evidence>
<dbReference type="EMBL" id="JASAOG010000153">
    <property type="protein sequence ID" value="KAK0047322.1"/>
    <property type="molecule type" value="Genomic_DNA"/>
</dbReference>
<keyword evidence="1" id="KW-0732">Signal</keyword>
<dbReference type="AlphaFoldDB" id="A0AAD8B3G2"/>
<evidence type="ECO:0000256" key="1">
    <source>
        <dbReference type="SAM" id="SignalP"/>
    </source>
</evidence>
<reference evidence="2" key="2">
    <citation type="submission" date="2023-04" db="EMBL/GenBank/DDBJ databases">
        <authorList>
            <person name="Bu L."/>
            <person name="Lu L."/>
            <person name="Laidemitt M.R."/>
            <person name="Zhang S.M."/>
            <person name="Mutuku M."/>
            <person name="Mkoji G."/>
            <person name="Steinauer M."/>
            <person name="Loker E.S."/>
        </authorList>
    </citation>
    <scope>NUCLEOTIDE SEQUENCE</scope>
    <source>
        <strain evidence="2">KasaAsao</strain>
        <tissue evidence="2">Whole Snail</tissue>
    </source>
</reference>
<accession>A0AAD8B3G2</accession>
<proteinExistence type="predicted"/>
<reference evidence="2" key="1">
    <citation type="journal article" date="2023" name="PLoS Negl. Trop. Dis.">
        <title>A genome sequence for Biomphalaria pfeifferi, the major vector snail for the human-infecting parasite Schistosoma mansoni.</title>
        <authorList>
            <person name="Bu L."/>
            <person name="Lu L."/>
            <person name="Laidemitt M.R."/>
            <person name="Zhang S.M."/>
            <person name="Mutuku M."/>
            <person name="Mkoji G."/>
            <person name="Steinauer M."/>
            <person name="Loker E.S."/>
        </authorList>
    </citation>
    <scope>NUCLEOTIDE SEQUENCE</scope>
    <source>
        <strain evidence="2">KasaAsao</strain>
    </source>
</reference>
<comment type="caution">
    <text evidence="2">The sequence shown here is derived from an EMBL/GenBank/DDBJ whole genome shotgun (WGS) entry which is preliminary data.</text>
</comment>
<sequence>MRSLILVVLVAVIGIPSAELSVSSYVGEDIPECLEPYFECIETFFKLLAELILHAKEKYGVVTVIEIIKKILEHLIPELGISGGDLWNSLTDIQGLTATATKVIPWVKKADQSDTFTYLLEGLLHERAAN</sequence>
<protein>
    <recommendedName>
        <fullName evidence="4">Myoglobin</fullName>
    </recommendedName>
</protein>
<gene>
    <name evidence="2" type="ORF">Bpfe_023306</name>
</gene>
<evidence type="ECO:0008006" key="4">
    <source>
        <dbReference type="Google" id="ProtNLM"/>
    </source>
</evidence>